<dbReference type="PROSITE" id="PS00086">
    <property type="entry name" value="CYTOCHROME_P450"/>
    <property type="match status" value="1"/>
</dbReference>
<keyword evidence="3 7" id="KW-0349">Heme</keyword>
<dbReference type="PANTHER" id="PTHR24300">
    <property type="entry name" value="CYTOCHROME P450 508A4-RELATED"/>
    <property type="match status" value="1"/>
</dbReference>
<dbReference type="PRINTS" id="PR00385">
    <property type="entry name" value="P450"/>
</dbReference>
<keyword evidence="4 7" id="KW-0479">Metal-binding</keyword>
<dbReference type="EMBL" id="JAIWYP010000016">
    <property type="protein sequence ID" value="KAH3693886.1"/>
    <property type="molecule type" value="Genomic_DNA"/>
</dbReference>
<keyword evidence="6 7" id="KW-0408">Iron</keyword>
<evidence type="ECO:0008006" key="10">
    <source>
        <dbReference type="Google" id="ProtNLM"/>
    </source>
</evidence>
<comment type="cofactor">
    <cofactor evidence="1">
        <name>heme</name>
        <dbReference type="ChEBI" id="CHEBI:30413"/>
    </cofactor>
</comment>
<evidence type="ECO:0000313" key="8">
    <source>
        <dbReference type="EMBL" id="KAH3693886.1"/>
    </source>
</evidence>
<dbReference type="InterPro" id="IPR001128">
    <property type="entry name" value="Cyt_P450"/>
</dbReference>
<keyword evidence="7" id="KW-0503">Monooxygenase</keyword>
<name>A0A9D3Y760_DREPO</name>
<reference evidence="8" key="1">
    <citation type="journal article" date="2019" name="bioRxiv">
        <title>The Genome of the Zebra Mussel, Dreissena polymorpha: A Resource for Invasive Species Research.</title>
        <authorList>
            <person name="McCartney M.A."/>
            <person name="Auch B."/>
            <person name="Kono T."/>
            <person name="Mallez S."/>
            <person name="Zhang Y."/>
            <person name="Obille A."/>
            <person name="Becker A."/>
            <person name="Abrahante J.E."/>
            <person name="Garbe J."/>
            <person name="Badalamenti J.P."/>
            <person name="Herman A."/>
            <person name="Mangelson H."/>
            <person name="Liachko I."/>
            <person name="Sullivan S."/>
            <person name="Sone E.D."/>
            <person name="Koren S."/>
            <person name="Silverstein K.A.T."/>
            <person name="Beckman K.B."/>
            <person name="Gohl D.M."/>
        </authorList>
    </citation>
    <scope>NUCLEOTIDE SEQUENCE</scope>
    <source>
        <strain evidence="8">Duluth1</strain>
        <tissue evidence="8">Whole animal</tissue>
    </source>
</reference>
<keyword evidence="5 7" id="KW-0560">Oxidoreductase</keyword>
<sequence length="149" mass="16829">MIANPKIQQKVQQEIDRVVGQDRLPCLSDRPDLAYTEAVLHESMRLSTVATTGVFHKTLCDTSIGEYKLPKDEDGKLGPKPKSWLPFSAGKRVCLGEFVAKPELHLLFACLMQRYTRGMDEGKTPDLATIGSIFVMYPKEQDVVIMRRF</sequence>
<reference evidence="8" key="2">
    <citation type="submission" date="2020-11" db="EMBL/GenBank/DDBJ databases">
        <authorList>
            <person name="McCartney M.A."/>
            <person name="Auch B."/>
            <person name="Kono T."/>
            <person name="Mallez S."/>
            <person name="Becker A."/>
            <person name="Gohl D.M."/>
            <person name="Silverstein K.A.T."/>
            <person name="Koren S."/>
            <person name="Bechman K.B."/>
            <person name="Herman A."/>
            <person name="Abrahante J.E."/>
            <person name="Garbe J."/>
        </authorList>
    </citation>
    <scope>NUCLEOTIDE SEQUENCE</scope>
    <source>
        <strain evidence="8">Duluth1</strain>
        <tissue evidence="8">Whole animal</tissue>
    </source>
</reference>
<dbReference type="Proteomes" id="UP000828390">
    <property type="component" value="Unassembled WGS sequence"/>
</dbReference>
<dbReference type="Gene3D" id="1.10.630.10">
    <property type="entry name" value="Cytochrome P450"/>
    <property type="match status" value="2"/>
</dbReference>
<comment type="caution">
    <text evidence="8">The sequence shown here is derived from an EMBL/GenBank/DDBJ whole genome shotgun (WGS) entry which is preliminary data.</text>
</comment>
<dbReference type="GO" id="GO:0005506">
    <property type="term" value="F:iron ion binding"/>
    <property type="evidence" value="ECO:0007669"/>
    <property type="project" value="InterPro"/>
</dbReference>
<proteinExistence type="inferred from homology"/>
<dbReference type="PANTHER" id="PTHR24300:SF376">
    <property type="entry name" value="CYTOCHROME P450 15A1"/>
    <property type="match status" value="1"/>
</dbReference>
<dbReference type="InterPro" id="IPR017972">
    <property type="entry name" value="Cyt_P450_CS"/>
</dbReference>
<organism evidence="8 9">
    <name type="scientific">Dreissena polymorpha</name>
    <name type="common">Zebra mussel</name>
    <name type="synonym">Mytilus polymorpha</name>
    <dbReference type="NCBI Taxonomy" id="45954"/>
    <lineage>
        <taxon>Eukaryota</taxon>
        <taxon>Metazoa</taxon>
        <taxon>Spiralia</taxon>
        <taxon>Lophotrochozoa</taxon>
        <taxon>Mollusca</taxon>
        <taxon>Bivalvia</taxon>
        <taxon>Autobranchia</taxon>
        <taxon>Heteroconchia</taxon>
        <taxon>Euheterodonta</taxon>
        <taxon>Imparidentia</taxon>
        <taxon>Neoheterodontei</taxon>
        <taxon>Myida</taxon>
        <taxon>Dreissenoidea</taxon>
        <taxon>Dreissenidae</taxon>
        <taxon>Dreissena</taxon>
    </lineage>
</organism>
<dbReference type="GO" id="GO:0016712">
    <property type="term" value="F:oxidoreductase activity, acting on paired donors, with incorporation or reduction of molecular oxygen, reduced flavin or flavoprotein as one donor, and incorporation of one atom of oxygen"/>
    <property type="evidence" value="ECO:0007669"/>
    <property type="project" value="TreeGrafter"/>
</dbReference>
<evidence type="ECO:0000256" key="2">
    <source>
        <dbReference type="ARBA" id="ARBA00010617"/>
    </source>
</evidence>
<evidence type="ECO:0000256" key="7">
    <source>
        <dbReference type="RuleBase" id="RU000461"/>
    </source>
</evidence>
<dbReference type="InterPro" id="IPR050182">
    <property type="entry name" value="Cytochrome_P450_fam2"/>
</dbReference>
<accession>A0A9D3Y760</accession>
<evidence type="ECO:0000313" key="9">
    <source>
        <dbReference type="Proteomes" id="UP000828390"/>
    </source>
</evidence>
<dbReference type="GO" id="GO:0005737">
    <property type="term" value="C:cytoplasm"/>
    <property type="evidence" value="ECO:0007669"/>
    <property type="project" value="TreeGrafter"/>
</dbReference>
<dbReference type="GO" id="GO:0006082">
    <property type="term" value="P:organic acid metabolic process"/>
    <property type="evidence" value="ECO:0007669"/>
    <property type="project" value="TreeGrafter"/>
</dbReference>
<dbReference type="SUPFAM" id="SSF48264">
    <property type="entry name" value="Cytochrome P450"/>
    <property type="match status" value="1"/>
</dbReference>
<evidence type="ECO:0000256" key="6">
    <source>
        <dbReference type="ARBA" id="ARBA00023004"/>
    </source>
</evidence>
<dbReference type="GO" id="GO:0008395">
    <property type="term" value="F:steroid hydroxylase activity"/>
    <property type="evidence" value="ECO:0007669"/>
    <property type="project" value="TreeGrafter"/>
</dbReference>
<dbReference type="Pfam" id="PF00067">
    <property type="entry name" value="p450"/>
    <property type="match status" value="2"/>
</dbReference>
<evidence type="ECO:0000256" key="5">
    <source>
        <dbReference type="ARBA" id="ARBA00023002"/>
    </source>
</evidence>
<dbReference type="AlphaFoldDB" id="A0A9D3Y760"/>
<dbReference type="InterPro" id="IPR036396">
    <property type="entry name" value="Cyt_P450_sf"/>
</dbReference>
<evidence type="ECO:0000256" key="1">
    <source>
        <dbReference type="ARBA" id="ARBA00001971"/>
    </source>
</evidence>
<evidence type="ECO:0000256" key="3">
    <source>
        <dbReference type="ARBA" id="ARBA00022617"/>
    </source>
</evidence>
<comment type="similarity">
    <text evidence="2 7">Belongs to the cytochrome P450 family.</text>
</comment>
<dbReference type="GO" id="GO:0020037">
    <property type="term" value="F:heme binding"/>
    <property type="evidence" value="ECO:0007669"/>
    <property type="project" value="InterPro"/>
</dbReference>
<dbReference type="GO" id="GO:0006805">
    <property type="term" value="P:xenobiotic metabolic process"/>
    <property type="evidence" value="ECO:0007669"/>
    <property type="project" value="TreeGrafter"/>
</dbReference>
<keyword evidence="9" id="KW-1185">Reference proteome</keyword>
<protein>
    <recommendedName>
        <fullName evidence="10">Cytochrome P450</fullName>
    </recommendedName>
</protein>
<evidence type="ECO:0000256" key="4">
    <source>
        <dbReference type="ARBA" id="ARBA00022723"/>
    </source>
</evidence>
<gene>
    <name evidence="8" type="ORF">DPMN_081325</name>
</gene>